<dbReference type="AlphaFoldDB" id="A0A5W9EIU2"/>
<dbReference type="RefSeq" id="WP_057526236.1">
    <property type="nucleotide sequence ID" value="NZ_CZLZ01000005.1"/>
</dbReference>
<proteinExistence type="predicted"/>
<dbReference type="EMBL" id="AAHNVE010000009">
    <property type="protein sequence ID" value="EBY3460757.1"/>
    <property type="molecule type" value="Genomic_DNA"/>
</dbReference>
<keyword evidence="1" id="KW-0732">Signal</keyword>
<protein>
    <submittedName>
        <fullName evidence="2">Uncharacterized protein</fullName>
    </submittedName>
</protein>
<name>A0A5W9EIU2_SALET</name>
<gene>
    <name evidence="2" type="ORF">D4E63_08295</name>
</gene>
<accession>A0A5W9EIU2</accession>
<dbReference type="Proteomes" id="UP000839923">
    <property type="component" value="Unassembled WGS sequence"/>
</dbReference>
<feature type="chain" id="PRO_5025060759" evidence="1">
    <location>
        <begin position="18"/>
        <end position="102"/>
    </location>
</feature>
<sequence>MKKIGLVFILIPFFAQADLSASSYYKCIKDNVVKYSKTNESADSIASAAVTSCGSVLGEVLKSSAPFMNASAEAKSKFIADMKAQGKEAGIKYAMDEKLNKS</sequence>
<comment type="caution">
    <text evidence="2">The sequence shown here is derived from an EMBL/GenBank/DDBJ whole genome shotgun (WGS) entry which is preliminary data.</text>
</comment>
<evidence type="ECO:0000256" key="1">
    <source>
        <dbReference type="SAM" id="SignalP"/>
    </source>
</evidence>
<feature type="signal peptide" evidence="1">
    <location>
        <begin position="1"/>
        <end position="17"/>
    </location>
</feature>
<reference evidence="2" key="1">
    <citation type="submission" date="2018-09" db="EMBL/GenBank/DDBJ databases">
        <authorList>
            <person name="Ashton P.M."/>
            <person name="Dallman T."/>
            <person name="Nair S."/>
            <person name="De Pinna E."/>
            <person name="Peters T."/>
            <person name="Grant K."/>
        </authorList>
    </citation>
    <scope>NUCLEOTIDE SEQUENCE [LARGE SCALE GENOMIC DNA]</scope>
    <source>
        <strain evidence="2">574296</strain>
    </source>
</reference>
<organism evidence="2">
    <name type="scientific">Salmonella enterica subsp. enterica serovar Weltevreden</name>
    <dbReference type="NCBI Taxonomy" id="57743"/>
    <lineage>
        <taxon>Bacteria</taxon>
        <taxon>Pseudomonadati</taxon>
        <taxon>Pseudomonadota</taxon>
        <taxon>Gammaproteobacteria</taxon>
        <taxon>Enterobacterales</taxon>
        <taxon>Enterobacteriaceae</taxon>
        <taxon>Salmonella</taxon>
    </lineage>
</organism>
<evidence type="ECO:0000313" key="2">
    <source>
        <dbReference type="EMBL" id="EBY3460757.1"/>
    </source>
</evidence>